<dbReference type="PRINTS" id="PR01491">
    <property type="entry name" value="KVCHANNEL"/>
</dbReference>
<dbReference type="InterPro" id="IPR028325">
    <property type="entry name" value="VG_K_chnl"/>
</dbReference>
<dbReference type="OrthoDB" id="296522at2759"/>
<evidence type="ECO:0000256" key="3">
    <source>
        <dbReference type="ARBA" id="ARBA00022538"/>
    </source>
</evidence>
<dbReference type="InterPro" id="IPR003968">
    <property type="entry name" value="K_chnl_volt-dep_Kv"/>
</dbReference>
<keyword evidence="11" id="KW-0407">Ion channel</keyword>
<feature type="compositionally biased region" description="Polar residues" evidence="12">
    <location>
        <begin position="514"/>
        <end position="527"/>
    </location>
</feature>
<reference evidence="16 17" key="1">
    <citation type="journal article" date="2017" name="PLoS Biol.">
        <title>The sea cucumber genome provides insights into morphological evolution and visceral regeneration.</title>
        <authorList>
            <person name="Zhang X."/>
            <person name="Sun L."/>
            <person name="Yuan J."/>
            <person name="Sun Y."/>
            <person name="Gao Y."/>
            <person name="Zhang L."/>
            <person name="Li S."/>
            <person name="Dai H."/>
            <person name="Hamel J.F."/>
            <person name="Liu C."/>
            <person name="Yu Y."/>
            <person name="Liu S."/>
            <person name="Lin W."/>
            <person name="Guo K."/>
            <person name="Jin S."/>
            <person name="Xu P."/>
            <person name="Storey K.B."/>
            <person name="Huan P."/>
            <person name="Zhang T."/>
            <person name="Zhou Y."/>
            <person name="Zhang J."/>
            <person name="Lin C."/>
            <person name="Li X."/>
            <person name="Xing L."/>
            <person name="Huo D."/>
            <person name="Sun M."/>
            <person name="Wang L."/>
            <person name="Mercier A."/>
            <person name="Li F."/>
            <person name="Yang H."/>
            <person name="Xiang J."/>
        </authorList>
    </citation>
    <scope>NUCLEOTIDE SEQUENCE [LARGE SCALE GENOMIC DNA]</scope>
    <source>
        <strain evidence="16">Shaxun</strain>
        <tissue evidence="16">Muscle</tissue>
    </source>
</reference>
<feature type="region of interest" description="Disordered" evidence="12">
    <location>
        <begin position="375"/>
        <end position="454"/>
    </location>
</feature>
<keyword evidence="4 13" id="KW-0812">Transmembrane</keyword>
<evidence type="ECO:0000256" key="11">
    <source>
        <dbReference type="ARBA" id="ARBA00023303"/>
    </source>
</evidence>
<comment type="subcellular location">
    <subcellularLocation>
        <location evidence="1">Membrane</location>
        <topology evidence="1">Multi-pass membrane protein</topology>
    </subcellularLocation>
</comment>
<dbReference type="Gene3D" id="1.20.120.350">
    <property type="entry name" value="Voltage-gated potassium channels. Chain C"/>
    <property type="match status" value="1"/>
</dbReference>
<evidence type="ECO:0000256" key="13">
    <source>
        <dbReference type="SAM" id="Phobius"/>
    </source>
</evidence>
<feature type="transmembrane region" description="Helical" evidence="13">
    <location>
        <begin position="173"/>
        <end position="190"/>
    </location>
</feature>
<feature type="compositionally biased region" description="Low complexity" evidence="12">
    <location>
        <begin position="547"/>
        <end position="559"/>
    </location>
</feature>
<feature type="domain" description="Ion transport" evidence="15">
    <location>
        <begin position="3"/>
        <end position="232"/>
    </location>
</feature>
<feature type="compositionally biased region" description="Basic residues" evidence="12">
    <location>
        <begin position="590"/>
        <end position="599"/>
    </location>
</feature>
<sequence length="708" mass="78946">MQVVAIVSILFIVASTIALSMNTIKDFQPEGGSGDNETLALIETICIVWFTLEYLLRLISAPNKWKFFKGPLNIIDLLAILPYYITLFLGSEEGVMQFQNMRRVIQIFRVMRIMRILKLARHSTGLQSLGMTLKRSYKELGLLMLFLAIGVMIFSSLAYFAEKDVRMTKFTSIPASFWWAAITMTTVGYGDIYPTTVLGKIIGTFCCVCGVLMIALPIPIIVNNFSDFYKEQRAQEKALKRREAIDRARNAGNLLNFNDKATRDQKDTTLSSCDLRRGVDITHYYDDDASSFGPRHFPREKTQSSDAIAQQQGHDDGMESLPSPVDRGSSLPTIGYLGTKAKLNNSESGSSASKADMQTSKLTLPLPMINRALARFRSRGKEDRNDKTVSAVCSKRIYHSSKEPSHSPAESRVELGGDPSESEPLLNSPSCNTDRTKPDGGSTENTNNDRKPENVIIQRLEDGFTAAWTKAPSSEHSSPNELLGDHRSMPKTVKRSPARRYVNFEQKQRRASVGPTTGAHNTYQRLSPITVGRRHSTEDGDDENYQSSSDSISGPSSASKQPKKATSRTRARRHRPRPPFPSGAGTFPCHNRKPHGRRQHAYDTRSDSRASESPVSDSCLTSFDLSDNKACREEELTKRPASLDFLSSHQNCGSNESSPDVPKKADICLPNGLIPAHRKVKIKHQNTALWKVTETWVYNTEGLPEHIF</sequence>
<dbReference type="Proteomes" id="UP000230750">
    <property type="component" value="Unassembled WGS sequence"/>
</dbReference>
<organism evidence="16 17">
    <name type="scientific">Stichopus japonicus</name>
    <name type="common">Sea cucumber</name>
    <dbReference type="NCBI Taxonomy" id="307972"/>
    <lineage>
        <taxon>Eukaryota</taxon>
        <taxon>Metazoa</taxon>
        <taxon>Echinodermata</taxon>
        <taxon>Eleutherozoa</taxon>
        <taxon>Echinozoa</taxon>
        <taxon>Holothuroidea</taxon>
        <taxon>Aspidochirotacea</taxon>
        <taxon>Aspidochirotida</taxon>
        <taxon>Stichopodidae</taxon>
        <taxon>Apostichopus</taxon>
    </lineage>
</organism>
<dbReference type="PANTHER" id="PTHR11537">
    <property type="entry name" value="VOLTAGE-GATED POTASSIUM CHANNEL"/>
    <property type="match status" value="1"/>
</dbReference>
<keyword evidence="8 13" id="KW-1133">Transmembrane helix</keyword>
<dbReference type="AlphaFoldDB" id="A0A2G8K207"/>
<dbReference type="GO" id="GO:0005251">
    <property type="term" value="F:delayed rectifier potassium channel activity"/>
    <property type="evidence" value="ECO:0007669"/>
    <property type="project" value="TreeGrafter"/>
</dbReference>
<gene>
    <name evidence="16" type="ORF">BSL78_21109</name>
</gene>
<dbReference type="PRINTS" id="PR00169">
    <property type="entry name" value="KCHANNEL"/>
</dbReference>
<keyword evidence="14" id="KW-0732">Signal</keyword>
<dbReference type="InterPro" id="IPR027359">
    <property type="entry name" value="Volt_channel_dom_sf"/>
</dbReference>
<feature type="compositionally biased region" description="Polar residues" evidence="12">
    <location>
        <begin position="342"/>
        <end position="362"/>
    </location>
</feature>
<evidence type="ECO:0000313" key="16">
    <source>
        <dbReference type="EMBL" id="PIK42024.1"/>
    </source>
</evidence>
<evidence type="ECO:0000256" key="14">
    <source>
        <dbReference type="SAM" id="SignalP"/>
    </source>
</evidence>
<evidence type="ECO:0000256" key="8">
    <source>
        <dbReference type="ARBA" id="ARBA00022989"/>
    </source>
</evidence>
<dbReference type="PRINTS" id="PR01495">
    <property type="entry name" value="SHABCHANNEL"/>
</dbReference>
<evidence type="ECO:0000256" key="12">
    <source>
        <dbReference type="SAM" id="MobiDB-lite"/>
    </source>
</evidence>
<dbReference type="FunFam" id="1.10.287.70:FF:000034">
    <property type="entry name" value="Potassium voltage-gated channel subfamily B member"/>
    <property type="match status" value="1"/>
</dbReference>
<feature type="transmembrane region" description="Helical" evidence="13">
    <location>
        <begin position="140"/>
        <end position="161"/>
    </location>
</feature>
<evidence type="ECO:0000259" key="15">
    <source>
        <dbReference type="Pfam" id="PF00520"/>
    </source>
</evidence>
<keyword evidence="7" id="KW-0630">Potassium</keyword>
<keyword evidence="2" id="KW-0813">Transport</keyword>
<dbReference type="Gene3D" id="1.10.287.70">
    <property type="match status" value="1"/>
</dbReference>
<evidence type="ECO:0000256" key="6">
    <source>
        <dbReference type="ARBA" id="ARBA00022882"/>
    </source>
</evidence>
<feature type="transmembrane region" description="Helical" evidence="13">
    <location>
        <begin position="202"/>
        <end position="222"/>
    </location>
</feature>
<feature type="compositionally biased region" description="Polar residues" evidence="12">
    <location>
        <begin position="471"/>
        <end position="480"/>
    </location>
</feature>
<name>A0A2G8K207_STIJA</name>
<dbReference type="InterPro" id="IPR003973">
    <property type="entry name" value="K_chnl_volt-dep_Kv2"/>
</dbReference>
<proteinExistence type="predicted"/>
<evidence type="ECO:0000256" key="10">
    <source>
        <dbReference type="ARBA" id="ARBA00023136"/>
    </source>
</evidence>
<feature type="region of interest" description="Disordered" evidence="12">
    <location>
        <begin position="291"/>
        <end position="363"/>
    </location>
</feature>
<keyword evidence="10 13" id="KW-0472">Membrane</keyword>
<evidence type="ECO:0000256" key="5">
    <source>
        <dbReference type="ARBA" id="ARBA00022826"/>
    </source>
</evidence>
<evidence type="ECO:0000256" key="4">
    <source>
        <dbReference type="ARBA" id="ARBA00022692"/>
    </source>
</evidence>
<keyword evidence="17" id="KW-1185">Reference proteome</keyword>
<comment type="caution">
    <text evidence="16">The sequence shown here is derived from an EMBL/GenBank/DDBJ whole genome shotgun (WGS) entry which is preliminary data.</text>
</comment>
<evidence type="ECO:0000256" key="7">
    <source>
        <dbReference type="ARBA" id="ARBA00022958"/>
    </source>
</evidence>
<dbReference type="GO" id="GO:0008076">
    <property type="term" value="C:voltage-gated potassium channel complex"/>
    <property type="evidence" value="ECO:0007669"/>
    <property type="project" value="InterPro"/>
</dbReference>
<dbReference type="GO" id="GO:0001508">
    <property type="term" value="P:action potential"/>
    <property type="evidence" value="ECO:0007669"/>
    <property type="project" value="TreeGrafter"/>
</dbReference>
<keyword evidence="5" id="KW-0631">Potassium channel</keyword>
<protein>
    <submittedName>
        <fullName evidence="16">Putative potassium voltage-gated channel subfamily B member 1-like</fullName>
    </submittedName>
</protein>
<dbReference type="Pfam" id="PF00520">
    <property type="entry name" value="Ion_trans"/>
    <property type="match status" value="1"/>
</dbReference>
<dbReference type="PANTHER" id="PTHR11537:SF254">
    <property type="entry name" value="POTASSIUM VOLTAGE-GATED CHANNEL PROTEIN SHAB"/>
    <property type="match status" value="1"/>
</dbReference>
<feature type="region of interest" description="Disordered" evidence="12">
    <location>
        <begin position="469"/>
        <end position="619"/>
    </location>
</feature>
<evidence type="ECO:0000256" key="9">
    <source>
        <dbReference type="ARBA" id="ARBA00023065"/>
    </source>
</evidence>
<accession>A0A2G8K207</accession>
<feature type="transmembrane region" description="Helical" evidence="13">
    <location>
        <begin position="39"/>
        <end position="59"/>
    </location>
</feature>
<dbReference type="InterPro" id="IPR005821">
    <property type="entry name" value="Ion_trans_dom"/>
</dbReference>
<evidence type="ECO:0000256" key="1">
    <source>
        <dbReference type="ARBA" id="ARBA00004141"/>
    </source>
</evidence>
<feature type="signal peptide" evidence="14">
    <location>
        <begin position="1"/>
        <end position="18"/>
    </location>
</feature>
<evidence type="ECO:0000256" key="2">
    <source>
        <dbReference type="ARBA" id="ARBA00022448"/>
    </source>
</evidence>
<feature type="compositionally biased region" description="Basic and acidic residues" evidence="12">
    <location>
        <begin position="400"/>
        <end position="415"/>
    </location>
</feature>
<feature type="chain" id="PRO_5013809050" evidence="14">
    <location>
        <begin position="19"/>
        <end position="708"/>
    </location>
</feature>
<feature type="compositionally biased region" description="Basic and acidic residues" evidence="12">
    <location>
        <begin position="600"/>
        <end position="610"/>
    </location>
</feature>
<dbReference type="STRING" id="307972.A0A2G8K207"/>
<dbReference type="SUPFAM" id="SSF81324">
    <property type="entry name" value="Voltage-gated potassium channels"/>
    <property type="match status" value="1"/>
</dbReference>
<evidence type="ECO:0000313" key="17">
    <source>
        <dbReference type="Proteomes" id="UP000230750"/>
    </source>
</evidence>
<keyword evidence="6" id="KW-0851">Voltage-gated channel</keyword>
<feature type="compositionally biased region" description="Basic residues" evidence="12">
    <location>
        <begin position="561"/>
        <end position="577"/>
    </location>
</feature>
<dbReference type="EMBL" id="MRZV01000967">
    <property type="protein sequence ID" value="PIK42024.1"/>
    <property type="molecule type" value="Genomic_DNA"/>
</dbReference>
<keyword evidence="9" id="KW-0406">Ion transport</keyword>
<keyword evidence="3" id="KW-0633">Potassium transport</keyword>